<proteinExistence type="inferred from homology"/>
<dbReference type="PROSITE" id="PS00061">
    <property type="entry name" value="ADH_SHORT"/>
    <property type="match status" value="1"/>
</dbReference>
<dbReference type="InterPro" id="IPR020904">
    <property type="entry name" value="Sc_DH/Rdtase_CS"/>
</dbReference>
<keyword evidence="4" id="KW-0175">Coiled coil</keyword>
<sequence length="250" mass="27410">MIVWITGGSSGIGRELALQYLALGHKVFVTARSADKLEALEDEAAALEGEYKWAAADVCDAERLKTAYGELESQWGTPDLAVLNAGTHTPTSARRFDLATHETLMQVNYMGVLKCLDVVLPAMQTRGRGQVALVSSLAGYRGLPGASAYGASKAALINFAESIREELKQDGIDIRLINPGFVKTPLTDLNDFPMPFLMPVDKAAARIIRGLEKSGFEITFPTRFAFVMKLLRLLPDRLYLAATRKMMRQD</sequence>
<dbReference type="InterPro" id="IPR002347">
    <property type="entry name" value="SDR_fam"/>
</dbReference>
<evidence type="ECO:0000259" key="5">
    <source>
        <dbReference type="SMART" id="SM00822"/>
    </source>
</evidence>
<gene>
    <name evidence="6" type="ORF">ACFO5Q_04365</name>
</gene>
<evidence type="ECO:0000313" key="7">
    <source>
        <dbReference type="Proteomes" id="UP001595776"/>
    </source>
</evidence>
<keyword evidence="2" id="KW-0560">Oxidoreductase</keyword>
<dbReference type="SMART" id="SM00822">
    <property type="entry name" value="PKS_KR"/>
    <property type="match status" value="1"/>
</dbReference>
<dbReference type="Pfam" id="PF00106">
    <property type="entry name" value="adh_short"/>
    <property type="match status" value="1"/>
</dbReference>
<accession>A0ABV8U886</accession>
<dbReference type="InterPro" id="IPR057326">
    <property type="entry name" value="KR_dom"/>
</dbReference>
<comment type="similarity">
    <text evidence="1 3">Belongs to the short-chain dehydrogenases/reductases (SDR) family.</text>
</comment>
<evidence type="ECO:0000256" key="1">
    <source>
        <dbReference type="ARBA" id="ARBA00006484"/>
    </source>
</evidence>
<dbReference type="EMBL" id="JBHSCR010000002">
    <property type="protein sequence ID" value="MFC4347070.1"/>
    <property type="molecule type" value="Genomic_DNA"/>
</dbReference>
<dbReference type="PANTHER" id="PTHR44196">
    <property type="entry name" value="DEHYDROGENASE/REDUCTASE SDR FAMILY MEMBER 7B"/>
    <property type="match status" value="1"/>
</dbReference>
<dbReference type="Proteomes" id="UP001595776">
    <property type="component" value="Unassembled WGS sequence"/>
</dbReference>
<dbReference type="PRINTS" id="PR00080">
    <property type="entry name" value="SDRFAMILY"/>
</dbReference>
<dbReference type="SUPFAM" id="SSF51735">
    <property type="entry name" value="NAD(P)-binding Rossmann-fold domains"/>
    <property type="match status" value="1"/>
</dbReference>
<organism evidence="6 7">
    <name type="scientific">Kordiimonas lipolytica</name>
    <dbReference type="NCBI Taxonomy" id="1662421"/>
    <lineage>
        <taxon>Bacteria</taxon>
        <taxon>Pseudomonadati</taxon>
        <taxon>Pseudomonadota</taxon>
        <taxon>Alphaproteobacteria</taxon>
        <taxon>Kordiimonadales</taxon>
        <taxon>Kordiimonadaceae</taxon>
        <taxon>Kordiimonas</taxon>
    </lineage>
</organism>
<evidence type="ECO:0000256" key="2">
    <source>
        <dbReference type="ARBA" id="ARBA00023002"/>
    </source>
</evidence>
<dbReference type="PRINTS" id="PR00081">
    <property type="entry name" value="GDHRDH"/>
</dbReference>
<feature type="domain" description="Ketoreductase" evidence="5">
    <location>
        <begin position="1"/>
        <end position="185"/>
    </location>
</feature>
<dbReference type="RefSeq" id="WP_068147324.1">
    <property type="nucleotide sequence ID" value="NZ_JBHSCR010000002.1"/>
</dbReference>
<protein>
    <submittedName>
        <fullName evidence="6">SDR family NAD(P)-dependent oxidoreductase</fullName>
    </submittedName>
</protein>
<dbReference type="Gene3D" id="3.40.50.720">
    <property type="entry name" value="NAD(P)-binding Rossmann-like Domain"/>
    <property type="match status" value="1"/>
</dbReference>
<evidence type="ECO:0000313" key="6">
    <source>
        <dbReference type="EMBL" id="MFC4347070.1"/>
    </source>
</evidence>
<dbReference type="InterPro" id="IPR036291">
    <property type="entry name" value="NAD(P)-bd_dom_sf"/>
</dbReference>
<keyword evidence="7" id="KW-1185">Reference proteome</keyword>
<name>A0ABV8U886_9PROT</name>
<evidence type="ECO:0000256" key="3">
    <source>
        <dbReference type="RuleBase" id="RU000363"/>
    </source>
</evidence>
<dbReference type="PANTHER" id="PTHR44196:SF1">
    <property type="entry name" value="DEHYDROGENASE_REDUCTASE SDR FAMILY MEMBER 7B"/>
    <property type="match status" value="1"/>
</dbReference>
<evidence type="ECO:0000256" key="4">
    <source>
        <dbReference type="SAM" id="Coils"/>
    </source>
</evidence>
<comment type="caution">
    <text evidence="6">The sequence shown here is derived from an EMBL/GenBank/DDBJ whole genome shotgun (WGS) entry which is preliminary data.</text>
</comment>
<feature type="coiled-coil region" evidence="4">
    <location>
        <begin position="30"/>
        <end position="57"/>
    </location>
</feature>
<reference evidence="7" key="1">
    <citation type="journal article" date="2019" name="Int. J. Syst. Evol. Microbiol.">
        <title>The Global Catalogue of Microorganisms (GCM) 10K type strain sequencing project: providing services to taxonomists for standard genome sequencing and annotation.</title>
        <authorList>
            <consortium name="The Broad Institute Genomics Platform"/>
            <consortium name="The Broad Institute Genome Sequencing Center for Infectious Disease"/>
            <person name="Wu L."/>
            <person name="Ma J."/>
        </authorList>
    </citation>
    <scope>NUCLEOTIDE SEQUENCE [LARGE SCALE GENOMIC DNA]</scope>
    <source>
        <strain evidence="7">CGMCC 1.15304</strain>
    </source>
</reference>